<accession>A0A381VHC4</accession>
<dbReference type="EMBL" id="UINC01008715">
    <property type="protein sequence ID" value="SVA39188.1"/>
    <property type="molecule type" value="Genomic_DNA"/>
</dbReference>
<evidence type="ECO:0000313" key="1">
    <source>
        <dbReference type="EMBL" id="SVA39188.1"/>
    </source>
</evidence>
<sequence length="127" mass="15192">MNTLKILIKSKNLGTVHHSLINKQNFVKFNKDYCHNLARYNYNVKNLNIFEDQENSNFISEIELDVTSENFLGGNVDSNVLNKLKNDDLFYLFRRKYYNDNLFLKINYLKPYDFPKEPLENQDIFLL</sequence>
<dbReference type="AlphaFoldDB" id="A0A381VHC4"/>
<reference evidence="1" key="1">
    <citation type="submission" date="2018-05" db="EMBL/GenBank/DDBJ databases">
        <authorList>
            <person name="Lanie J.A."/>
            <person name="Ng W.-L."/>
            <person name="Kazmierczak K.M."/>
            <person name="Andrzejewski T.M."/>
            <person name="Davidsen T.M."/>
            <person name="Wayne K.J."/>
            <person name="Tettelin H."/>
            <person name="Glass J.I."/>
            <person name="Rusch D."/>
            <person name="Podicherti R."/>
            <person name="Tsui H.-C.T."/>
            <person name="Winkler M.E."/>
        </authorList>
    </citation>
    <scope>NUCLEOTIDE SEQUENCE</scope>
</reference>
<organism evidence="1">
    <name type="scientific">marine metagenome</name>
    <dbReference type="NCBI Taxonomy" id="408172"/>
    <lineage>
        <taxon>unclassified sequences</taxon>
        <taxon>metagenomes</taxon>
        <taxon>ecological metagenomes</taxon>
    </lineage>
</organism>
<name>A0A381VHC4_9ZZZZ</name>
<protein>
    <submittedName>
        <fullName evidence="1">Uncharacterized protein</fullName>
    </submittedName>
</protein>
<proteinExistence type="predicted"/>
<gene>
    <name evidence="1" type="ORF">METZ01_LOCUS92042</name>
</gene>